<accession>A0ABV6XCL2</accession>
<dbReference type="InterPro" id="IPR001387">
    <property type="entry name" value="Cro/C1-type_HTH"/>
</dbReference>
<dbReference type="Proteomes" id="UP001592530">
    <property type="component" value="Unassembled WGS sequence"/>
</dbReference>
<reference evidence="2 3" key="1">
    <citation type="submission" date="2024-09" db="EMBL/GenBank/DDBJ databases">
        <authorList>
            <person name="Lee S.D."/>
        </authorList>
    </citation>
    <scope>NUCLEOTIDE SEQUENCE [LARGE SCALE GENOMIC DNA]</scope>
    <source>
        <strain evidence="2 3">N1-3</strain>
    </source>
</reference>
<protein>
    <submittedName>
        <fullName evidence="2">Helix-turn-helix domain-containing protein</fullName>
    </submittedName>
</protein>
<proteinExistence type="predicted"/>
<evidence type="ECO:0000313" key="3">
    <source>
        <dbReference type="Proteomes" id="UP001592530"/>
    </source>
</evidence>
<dbReference type="SMART" id="SM00530">
    <property type="entry name" value="HTH_XRE"/>
    <property type="match status" value="1"/>
</dbReference>
<dbReference type="SUPFAM" id="SSF47413">
    <property type="entry name" value="lambda repressor-like DNA-binding domains"/>
    <property type="match status" value="1"/>
</dbReference>
<organism evidence="2 3">
    <name type="scientific">Streptacidiphilus alkalitolerans</name>
    <dbReference type="NCBI Taxonomy" id="3342712"/>
    <lineage>
        <taxon>Bacteria</taxon>
        <taxon>Bacillati</taxon>
        <taxon>Actinomycetota</taxon>
        <taxon>Actinomycetes</taxon>
        <taxon>Kitasatosporales</taxon>
        <taxon>Streptomycetaceae</taxon>
        <taxon>Streptacidiphilus</taxon>
    </lineage>
</organism>
<name>A0ABV6XCL2_9ACTN</name>
<comment type="caution">
    <text evidence="2">The sequence shown here is derived from an EMBL/GenBank/DDBJ whole genome shotgun (WGS) entry which is preliminary data.</text>
</comment>
<dbReference type="EMBL" id="JBHEZY010000024">
    <property type="protein sequence ID" value="MFC1436000.1"/>
    <property type="molecule type" value="Genomic_DNA"/>
</dbReference>
<dbReference type="PROSITE" id="PS50943">
    <property type="entry name" value="HTH_CROC1"/>
    <property type="match status" value="1"/>
</dbReference>
<evidence type="ECO:0000313" key="2">
    <source>
        <dbReference type="EMBL" id="MFC1436000.1"/>
    </source>
</evidence>
<gene>
    <name evidence="2" type="ORF">ACEZDB_35745</name>
</gene>
<dbReference type="InterPro" id="IPR010982">
    <property type="entry name" value="Lambda_DNA-bd_dom_sf"/>
</dbReference>
<dbReference type="Gene3D" id="1.10.260.40">
    <property type="entry name" value="lambda repressor-like DNA-binding domains"/>
    <property type="match status" value="1"/>
</dbReference>
<dbReference type="RefSeq" id="WP_380559386.1">
    <property type="nucleotide sequence ID" value="NZ_JBHEZY010000024.1"/>
</dbReference>
<sequence>MRALSGELARVARMDISGIGHRVAYWRVRRGLTQSDFGALMGRSRRWVQDLEGGQRGSAANLAVLDQAAAVLEVRLEQLLADERADASPECVDAAELAAIRAALQHPEVVTGAGDSRAKPVDALRRDVAYGWTAFQAADYTPLGRLLPGLLREATRTAHDSTGHRQDTAFSLLAMTLMLTTAVCTKFGDHPLAYRAADRSVQAAERSGDPVVMAASARHLVDGMFHGGEGLAAIALAAAVAQRLEADLVARGPHGLSALGMLHLKAAIAAAHIDDRAAVPDLLDAAKQSADRMGVDGNAMWTAFGPTNVQLHRVSAAIRLYDGPGAVSAAQGIDATARDALPRERRANHLVDLARGQSLAGRRPQAVDTLLRAEGLAPQEVHCRPQAAKLVADLRLLGVGSAEGRLRALADRCGLPR</sequence>
<dbReference type="CDD" id="cd00093">
    <property type="entry name" value="HTH_XRE"/>
    <property type="match status" value="1"/>
</dbReference>
<evidence type="ECO:0000259" key="1">
    <source>
        <dbReference type="PROSITE" id="PS50943"/>
    </source>
</evidence>
<feature type="domain" description="HTH cro/C1-type" evidence="1">
    <location>
        <begin position="23"/>
        <end position="79"/>
    </location>
</feature>